<dbReference type="InterPro" id="IPR052029">
    <property type="entry name" value="PpiD_chaperone"/>
</dbReference>
<dbReference type="Gene3D" id="3.10.50.40">
    <property type="match status" value="1"/>
</dbReference>
<keyword evidence="6 14" id="KW-1133">Transmembrane helix</keyword>
<dbReference type="Gene3D" id="1.10.4030.10">
    <property type="entry name" value="Porin chaperone SurA, peptide-binding domain"/>
    <property type="match status" value="1"/>
</dbReference>
<keyword evidence="3" id="KW-1003">Cell membrane</keyword>
<evidence type="ECO:0000256" key="12">
    <source>
        <dbReference type="ARBA" id="ARBA00040743"/>
    </source>
</evidence>
<dbReference type="Pfam" id="PF13145">
    <property type="entry name" value="Rotamase_2"/>
    <property type="match status" value="1"/>
</dbReference>
<accession>A0A1H7VWI6</accession>
<sequence length="612" mass="66665">MAGKGISKGAMWVLMGLLIVGLGGFGVTNLSGNVRSVGSVGDAEIDVNTYARALQNEIRALEAQRGESVSFAQARAAGVDQQVLGQLVSRAALEHETARLGISVGDATLRDEILAMSAFSGLDGSFDRESYAFALQQAGLNEAEFEENIRAETAATLLQAAAVAGMQVPPAYMDAMMTYLGERRSLAFATLDRSDLQSGLPVPSEEDLRSYHQSHLPDFTTPETKSITYAWVTPEMIVDTVEVPEDALRRAYDERSAEFNQPERRLVERLVYSDPERAKRAMTRLDDGVLFEMLVAERGLEMADVDMGDVSADDLGPAAEAVFAADSGEIVGPIETSLGPALFRINGVLAAQVTSFEEAKAQLRETLARDRAGRVIDTMSERVDDLLAGGATLEDVVRETELELGEIDWHPDLAEGIAGYAAFRSAAEAVQDGDYPAVERTEDDGIFALRLDGIEEPRIQPLEDVREAVRQGWREEATVEALTEQVAPQLTELRDGASFDDLGLEASEITDMTRRDYRADAPPEFIEQVFAMEEGEVQVIEGVGRIFVLRLNAVAPPAEDDEDMTRLRTALRDQVAGDFGQDIFQILANDIRERAGVELDQSALNAVHANFN</sequence>
<comment type="subcellular location">
    <subcellularLocation>
        <location evidence="1">Cell inner membrane</location>
        <topology evidence="1">Single-pass type II membrane protein</topology>
        <orientation evidence="1">Periplasmic side</orientation>
    </subcellularLocation>
</comment>
<evidence type="ECO:0000256" key="6">
    <source>
        <dbReference type="ARBA" id="ARBA00022989"/>
    </source>
</evidence>
<evidence type="ECO:0000313" key="17">
    <source>
        <dbReference type="Proteomes" id="UP000182160"/>
    </source>
</evidence>
<keyword evidence="7 14" id="KW-0472">Membrane</keyword>
<evidence type="ECO:0000256" key="10">
    <source>
        <dbReference type="ARBA" id="ARBA00031484"/>
    </source>
</evidence>
<protein>
    <recommendedName>
        <fullName evidence="2">Parvulin-like PPIase</fullName>
    </recommendedName>
    <alternativeName>
        <fullName evidence="9">Peptidyl-prolyl cis-trans isomerase plp</fullName>
    </alternativeName>
    <alternativeName>
        <fullName evidence="12">Periplasmic chaperone PpiD</fullName>
    </alternativeName>
    <alternativeName>
        <fullName evidence="13">Periplasmic folding chaperone</fullName>
    </alternativeName>
    <alternativeName>
        <fullName evidence="10">Rotamase plp</fullName>
    </alternativeName>
</protein>
<evidence type="ECO:0000256" key="7">
    <source>
        <dbReference type="ARBA" id="ARBA00023136"/>
    </source>
</evidence>
<dbReference type="InterPro" id="IPR027304">
    <property type="entry name" value="Trigger_fact/SurA_dom_sf"/>
</dbReference>
<reference evidence="16 17" key="1">
    <citation type="submission" date="2016-10" db="EMBL/GenBank/DDBJ databases">
        <authorList>
            <person name="de Groot N.N."/>
        </authorList>
    </citation>
    <scope>NUCLEOTIDE SEQUENCE [LARGE SCALE GENOMIC DNA]</scope>
    <source>
        <strain evidence="16 17">DSM 11457</strain>
    </source>
</reference>
<evidence type="ECO:0000256" key="1">
    <source>
        <dbReference type="ARBA" id="ARBA00004382"/>
    </source>
</evidence>
<evidence type="ECO:0000259" key="15">
    <source>
        <dbReference type="Pfam" id="PF13145"/>
    </source>
</evidence>
<feature type="domain" description="PpiC" evidence="15">
    <location>
        <begin position="243"/>
        <end position="360"/>
    </location>
</feature>
<dbReference type="Proteomes" id="UP000182160">
    <property type="component" value="Unassembled WGS sequence"/>
</dbReference>
<evidence type="ECO:0000256" key="5">
    <source>
        <dbReference type="ARBA" id="ARBA00022692"/>
    </source>
</evidence>
<dbReference type="GO" id="GO:0003755">
    <property type="term" value="F:peptidyl-prolyl cis-trans isomerase activity"/>
    <property type="evidence" value="ECO:0007669"/>
    <property type="project" value="InterPro"/>
</dbReference>
<dbReference type="PANTHER" id="PTHR47529:SF1">
    <property type="entry name" value="PERIPLASMIC CHAPERONE PPID"/>
    <property type="match status" value="1"/>
</dbReference>
<keyword evidence="4" id="KW-0997">Cell inner membrane</keyword>
<dbReference type="PANTHER" id="PTHR47529">
    <property type="entry name" value="PEPTIDYL-PROLYL CIS-TRANS ISOMERASE D"/>
    <property type="match status" value="1"/>
</dbReference>
<evidence type="ECO:0000256" key="3">
    <source>
        <dbReference type="ARBA" id="ARBA00022475"/>
    </source>
</evidence>
<evidence type="ECO:0000313" key="16">
    <source>
        <dbReference type="EMBL" id="SEM13239.1"/>
    </source>
</evidence>
<dbReference type="SUPFAM" id="SSF54534">
    <property type="entry name" value="FKBP-like"/>
    <property type="match status" value="1"/>
</dbReference>
<dbReference type="AlphaFoldDB" id="A0A1H7VWI6"/>
<evidence type="ECO:0000256" key="11">
    <source>
        <dbReference type="ARBA" id="ARBA00038408"/>
    </source>
</evidence>
<evidence type="ECO:0000256" key="13">
    <source>
        <dbReference type="ARBA" id="ARBA00042775"/>
    </source>
</evidence>
<comment type="similarity">
    <text evidence="11">Belongs to the PpiD chaperone family.</text>
</comment>
<keyword evidence="5 14" id="KW-0812">Transmembrane</keyword>
<evidence type="ECO:0000256" key="14">
    <source>
        <dbReference type="SAM" id="Phobius"/>
    </source>
</evidence>
<gene>
    <name evidence="16" type="ORF">SAMN04488077_102192</name>
</gene>
<keyword evidence="16" id="KW-0413">Isomerase</keyword>
<dbReference type="RefSeq" id="WP_074784886.1">
    <property type="nucleotide sequence ID" value="NZ_FOBO01000002.1"/>
</dbReference>
<proteinExistence type="inferred from homology"/>
<evidence type="ECO:0000256" key="8">
    <source>
        <dbReference type="ARBA" id="ARBA00023186"/>
    </source>
</evidence>
<dbReference type="InterPro" id="IPR000297">
    <property type="entry name" value="PPIase_PpiC"/>
</dbReference>
<evidence type="ECO:0000256" key="9">
    <source>
        <dbReference type="ARBA" id="ARBA00030642"/>
    </source>
</evidence>
<dbReference type="EMBL" id="FOBO01000002">
    <property type="protein sequence ID" value="SEM13239.1"/>
    <property type="molecule type" value="Genomic_DNA"/>
</dbReference>
<dbReference type="GO" id="GO:0005886">
    <property type="term" value="C:plasma membrane"/>
    <property type="evidence" value="ECO:0007669"/>
    <property type="project" value="UniProtKB-SubCell"/>
</dbReference>
<dbReference type="SUPFAM" id="SSF109998">
    <property type="entry name" value="Triger factor/SurA peptide-binding domain-like"/>
    <property type="match status" value="1"/>
</dbReference>
<dbReference type="InterPro" id="IPR046357">
    <property type="entry name" value="PPIase_dom_sf"/>
</dbReference>
<organism evidence="16 17">
    <name type="scientific">Roseovarius tolerans</name>
    <dbReference type="NCBI Taxonomy" id="74031"/>
    <lineage>
        <taxon>Bacteria</taxon>
        <taxon>Pseudomonadati</taxon>
        <taxon>Pseudomonadota</taxon>
        <taxon>Alphaproteobacteria</taxon>
        <taxon>Rhodobacterales</taxon>
        <taxon>Roseobacteraceae</taxon>
        <taxon>Roseovarius</taxon>
    </lineage>
</organism>
<dbReference type="Pfam" id="PF13624">
    <property type="entry name" value="SurA_N_3"/>
    <property type="match status" value="1"/>
</dbReference>
<evidence type="ECO:0000256" key="2">
    <source>
        <dbReference type="ARBA" id="ARBA00018370"/>
    </source>
</evidence>
<feature type="transmembrane region" description="Helical" evidence="14">
    <location>
        <begin position="12"/>
        <end position="30"/>
    </location>
</feature>
<name>A0A1H7VWI6_9RHOB</name>
<evidence type="ECO:0000256" key="4">
    <source>
        <dbReference type="ARBA" id="ARBA00022519"/>
    </source>
</evidence>
<keyword evidence="8" id="KW-0143">Chaperone</keyword>